<evidence type="ECO:0000313" key="1">
    <source>
        <dbReference type="EMBL" id="KAK4500433.1"/>
    </source>
</evidence>
<organism evidence="1 2">
    <name type="scientific">Zasmidium cellare</name>
    <name type="common">Wine cellar mold</name>
    <name type="synonym">Racodium cellare</name>
    <dbReference type="NCBI Taxonomy" id="395010"/>
    <lineage>
        <taxon>Eukaryota</taxon>
        <taxon>Fungi</taxon>
        <taxon>Dikarya</taxon>
        <taxon>Ascomycota</taxon>
        <taxon>Pezizomycotina</taxon>
        <taxon>Dothideomycetes</taxon>
        <taxon>Dothideomycetidae</taxon>
        <taxon>Mycosphaerellales</taxon>
        <taxon>Mycosphaerellaceae</taxon>
        <taxon>Zasmidium</taxon>
    </lineage>
</organism>
<dbReference type="Proteomes" id="UP001305779">
    <property type="component" value="Unassembled WGS sequence"/>
</dbReference>
<gene>
    <name evidence="1" type="ORF">PRZ48_008622</name>
</gene>
<reference evidence="1 2" key="1">
    <citation type="journal article" date="2023" name="G3 (Bethesda)">
        <title>A chromosome-level genome assembly of Zasmidium syzygii isolated from banana leaves.</title>
        <authorList>
            <person name="van Westerhoven A.C."/>
            <person name="Mehrabi R."/>
            <person name="Talebi R."/>
            <person name="Steentjes M.B.F."/>
            <person name="Corcolon B."/>
            <person name="Chong P.A."/>
            <person name="Kema G.H.J."/>
            <person name="Seidl M.F."/>
        </authorList>
    </citation>
    <scope>NUCLEOTIDE SEQUENCE [LARGE SCALE GENOMIC DNA]</scope>
    <source>
        <strain evidence="1 2">P124</strain>
    </source>
</reference>
<proteinExistence type="predicted"/>
<protein>
    <submittedName>
        <fullName evidence="1">Uncharacterized protein</fullName>
    </submittedName>
</protein>
<sequence>MIALSENVCKASKAVIDDRILPGVHHTGMSTHSGTQRSRWDSQYLITIYSHKREKYFPLKVCGTMDARTVAEMVAMHEGMPAGQVLLRDRDGNVIYRRGVEGSSPVKGKQLAPAKTGPGDLVTLHVNGDLHSRIMA</sequence>
<dbReference type="EMBL" id="JAXOVC010000006">
    <property type="protein sequence ID" value="KAK4500433.1"/>
    <property type="molecule type" value="Genomic_DNA"/>
</dbReference>
<comment type="caution">
    <text evidence="1">The sequence shown here is derived from an EMBL/GenBank/DDBJ whole genome shotgun (WGS) entry which is preliminary data.</text>
</comment>
<keyword evidence="2" id="KW-1185">Reference proteome</keyword>
<evidence type="ECO:0000313" key="2">
    <source>
        <dbReference type="Proteomes" id="UP001305779"/>
    </source>
</evidence>
<name>A0ABR0EGU8_ZASCE</name>
<accession>A0ABR0EGU8</accession>